<dbReference type="Proteomes" id="UP000032180">
    <property type="component" value="Chromosome 2"/>
</dbReference>
<dbReference type="AlphaFoldDB" id="A0A0D9VML0"/>
<reference evidence="4" key="2">
    <citation type="submission" date="2013-12" db="EMBL/GenBank/DDBJ databases">
        <authorList>
            <person name="Yu Y."/>
            <person name="Lee S."/>
            <person name="de Baynast K."/>
            <person name="Wissotski M."/>
            <person name="Liu L."/>
            <person name="Talag J."/>
            <person name="Goicoechea J."/>
            <person name="Angelova A."/>
            <person name="Jetty R."/>
            <person name="Kudrna D."/>
            <person name="Golser W."/>
            <person name="Rivera L."/>
            <person name="Zhang J."/>
            <person name="Wing R."/>
        </authorList>
    </citation>
    <scope>NUCLEOTIDE SEQUENCE</scope>
</reference>
<keyword evidence="2" id="KW-0812">Transmembrane</keyword>
<organism evidence="3 4">
    <name type="scientific">Leersia perrieri</name>
    <dbReference type="NCBI Taxonomy" id="77586"/>
    <lineage>
        <taxon>Eukaryota</taxon>
        <taxon>Viridiplantae</taxon>
        <taxon>Streptophyta</taxon>
        <taxon>Embryophyta</taxon>
        <taxon>Tracheophyta</taxon>
        <taxon>Spermatophyta</taxon>
        <taxon>Magnoliopsida</taxon>
        <taxon>Liliopsida</taxon>
        <taxon>Poales</taxon>
        <taxon>Poaceae</taxon>
        <taxon>BOP clade</taxon>
        <taxon>Oryzoideae</taxon>
        <taxon>Oryzeae</taxon>
        <taxon>Oryzinae</taxon>
        <taxon>Leersia</taxon>
    </lineage>
</organism>
<dbReference type="EnsemblPlants" id="LPERR02G30610.1">
    <property type="protein sequence ID" value="LPERR02G30610.1"/>
    <property type="gene ID" value="LPERR02G30610"/>
</dbReference>
<evidence type="ECO:0000313" key="3">
    <source>
        <dbReference type="EnsemblPlants" id="LPERR02G30610.1"/>
    </source>
</evidence>
<protein>
    <submittedName>
        <fullName evidence="3">Uncharacterized protein</fullName>
    </submittedName>
</protein>
<evidence type="ECO:0000256" key="2">
    <source>
        <dbReference type="SAM" id="Phobius"/>
    </source>
</evidence>
<feature type="transmembrane region" description="Helical" evidence="2">
    <location>
        <begin position="337"/>
        <end position="359"/>
    </location>
</feature>
<feature type="coiled-coil region" evidence="1">
    <location>
        <begin position="262"/>
        <end position="289"/>
    </location>
</feature>
<dbReference type="STRING" id="77586.A0A0D9VML0"/>
<keyword evidence="4" id="KW-1185">Reference proteome</keyword>
<dbReference type="PANTHER" id="PTHR36802:SF1">
    <property type="entry name" value="OS02G0815400 PROTEIN"/>
    <property type="match status" value="1"/>
</dbReference>
<dbReference type="HOGENOM" id="CLU_750913_0_0_1"/>
<name>A0A0D9VML0_9ORYZ</name>
<evidence type="ECO:0000313" key="4">
    <source>
        <dbReference type="Proteomes" id="UP000032180"/>
    </source>
</evidence>
<reference evidence="3" key="3">
    <citation type="submission" date="2015-04" db="UniProtKB">
        <authorList>
            <consortium name="EnsemblPlants"/>
        </authorList>
    </citation>
    <scope>IDENTIFICATION</scope>
</reference>
<accession>A0A0D9VML0</accession>
<keyword evidence="2" id="KW-1133">Transmembrane helix</keyword>
<dbReference type="PANTHER" id="PTHR36802">
    <property type="entry name" value="OS02G0815400 PROTEIN"/>
    <property type="match status" value="1"/>
</dbReference>
<feature type="coiled-coil region" evidence="1">
    <location>
        <begin position="59"/>
        <end position="93"/>
    </location>
</feature>
<sequence>MAVVSTAASNLLLLHATAPHRRRIVVAASAARFDRRSAALLLLSSAAAAPPANAAGIGLFGIRKKLERAEEAAAEAVREVEEAAVEAAEVTVEAAEKGAREVAGEGMQLFAGAELAGDGLVQAGVVAGAEALGVVVGLSVPVTSSSTGGDNPDEEPVLPLLQELADCLVLPPKFLSQLPRDLRLDLNDAAFDLSNGTVLDECGQEVGDLLLNLAKAWDVAFGKRLVSAGRRFQSMGQYGNGETKKIAETMAKIGKLLSKRPVVQSEVAAMKAKRKLKFLELEFELTAENANIGAAVGLVFGFLSWQLARGIQNIPDGSMQYANDNALQMAKSLRVSLLVLGYTSTALSVFASLGLLLLAQQINSDDKPE</sequence>
<dbReference type="eggNOG" id="ENOG502QSNX">
    <property type="taxonomic scope" value="Eukaryota"/>
</dbReference>
<dbReference type="GO" id="GO:0009507">
    <property type="term" value="C:chloroplast"/>
    <property type="evidence" value="ECO:0007669"/>
    <property type="project" value="TreeGrafter"/>
</dbReference>
<feature type="transmembrane region" description="Helical" evidence="2">
    <location>
        <begin position="40"/>
        <end position="62"/>
    </location>
</feature>
<reference evidence="3 4" key="1">
    <citation type="submission" date="2012-08" db="EMBL/GenBank/DDBJ databases">
        <title>Oryza genome evolution.</title>
        <authorList>
            <person name="Wing R.A."/>
        </authorList>
    </citation>
    <scope>NUCLEOTIDE SEQUENCE</scope>
</reference>
<keyword evidence="1" id="KW-0175">Coiled coil</keyword>
<proteinExistence type="predicted"/>
<keyword evidence="2" id="KW-0472">Membrane</keyword>
<evidence type="ECO:0000256" key="1">
    <source>
        <dbReference type="SAM" id="Coils"/>
    </source>
</evidence>
<dbReference type="Gramene" id="LPERR02G30610.1">
    <property type="protein sequence ID" value="LPERR02G30610.1"/>
    <property type="gene ID" value="LPERR02G30610"/>
</dbReference>